<evidence type="ECO:0000259" key="2">
    <source>
        <dbReference type="PROSITE" id="PS51762"/>
    </source>
</evidence>
<dbReference type="GO" id="GO:0005975">
    <property type="term" value="P:carbohydrate metabolic process"/>
    <property type="evidence" value="ECO:0007669"/>
    <property type="project" value="InterPro"/>
</dbReference>
<dbReference type="SUPFAM" id="SSF49899">
    <property type="entry name" value="Concanavalin A-like lectins/glucanases"/>
    <property type="match status" value="1"/>
</dbReference>
<dbReference type="CDD" id="cd08023">
    <property type="entry name" value="GH16_laminarinase_like"/>
    <property type="match status" value="1"/>
</dbReference>
<dbReference type="RefSeq" id="WP_130538926.1">
    <property type="nucleotide sequence ID" value="NZ_CP042431.1"/>
</dbReference>
<dbReference type="OrthoDB" id="9809583at2"/>
<dbReference type="AlphaFoldDB" id="A0A4Q7MZR7"/>
<dbReference type="Proteomes" id="UP000293874">
    <property type="component" value="Unassembled WGS sequence"/>
</dbReference>
<proteinExistence type="inferred from homology"/>
<comment type="similarity">
    <text evidence="1">Belongs to the glycosyl hydrolase 16 family.</text>
</comment>
<reference evidence="3 4" key="1">
    <citation type="submission" date="2019-02" db="EMBL/GenBank/DDBJ databases">
        <title>Genomic Encyclopedia of Type Strains, Phase IV (KMG-IV): sequencing the most valuable type-strain genomes for metagenomic binning, comparative biology and taxonomic classification.</title>
        <authorList>
            <person name="Goeker M."/>
        </authorList>
    </citation>
    <scope>NUCLEOTIDE SEQUENCE [LARGE SCALE GENOMIC DNA]</scope>
    <source>
        <strain evidence="3 4">DSM 18116</strain>
    </source>
</reference>
<keyword evidence="4" id="KW-1185">Reference proteome</keyword>
<evidence type="ECO:0000313" key="4">
    <source>
        <dbReference type="Proteomes" id="UP000293874"/>
    </source>
</evidence>
<name>A0A4Q7MZR7_9BACT</name>
<dbReference type="Pfam" id="PF00722">
    <property type="entry name" value="Glyco_hydro_16"/>
    <property type="match status" value="1"/>
</dbReference>
<dbReference type="InterPro" id="IPR013320">
    <property type="entry name" value="ConA-like_dom_sf"/>
</dbReference>
<dbReference type="PANTHER" id="PTHR10963">
    <property type="entry name" value="GLYCOSYL HYDROLASE-RELATED"/>
    <property type="match status" value="1"/>
</dbReference>
<dbReference type="InterPro" id="IPR050546">
    <property type="entry name" value="Glycosyl_Hydrlase_16"/>
</dbReference>
<feature type="domain" description="GH16" evidence="2">
    <location>
        <begin position="27"/>
        <end position="288"/>
    </location>
</feature>
<evidence type="ECO:0000313" key="3">
    <source>
        <dbReference type="EMBL" id="RZS74463.1"/>
    </source>
</evidence>
<dbReference type="PROSITE" id="PS51762">
    <property type="entry name" value="GH16_2"/>
    <property type="match status" value="1"/>
</dbReference>
<sequence length="288" mass="33229">MRIGFVFILSAGLFLQACNSQKTSAGSDSAATQYTGEGYRLVWSDEFNHPGRPDSSKWNYEQGFVRNEEFQWYQPENARCEKGVLVIEARREERPNPGYSADAKDWRGKRPSVAYTSSCLITSGKAQWQYGRFEMRGRIDISDGLWPAWWTLGMDKPWPANGEIDIMEYYRKMLLANIVCLGRQGRQEWHSNTFSTDSLGGKAWANKFHVWRMDWTEKHIALYIDDQLLNKVPTDSLLNKDGSGFNPFKQPHYMLLNLAIGGQNGGNPENTSFPRRFEVDWVRVYQKL</sequence>
<dbReference type="PANTHER" id="PTHR10963:SF55">
    <property type="entry name" value="GLYCOSIDE HYDROLASE FAMILY 16 PROTEIN"/>
    <property type="match status" value="1"/>
</dbReference>
<gene>
    <name evidence="3" type="ORF">EV199_0311</name>
</gene>
<evidence type="ECO:0000256" key="1">
    <source>
        <dbReference type="ARBA" id="ARBA00006865"/>
    </source>
</evidence>
<dbReference type="PROSITE" id="PS51257">
    <property type="entry name" value="PROKAR_LIPOPROTEIN"/>
    <property type="match status" value="1"/>
</dbReference>
<comment type="caution">
    <text evidence="3">The sequence shown here is derived from an EMBL/GenBank/DDBJ whole genome shotgun (WGS) entry which is preliminary data.</text>
</comment>
<organism evidence="3 4">
    <name type="scientific">Pseudobacter ginsenosidimutans</name>
    <dbReference type="NCBI Taxonomy" id="661488"/>
    <lineage>
        <taxon>Bacteria</taxon>
        <taxon>Pseudomonadati</taxon>
        <taxon>Bacteroidota</taxon>
        <taxon>Chitinophagia</taxon>
        <taxon>Chitinophagales</taxon>
        <taxon>Chitinophagaceae</taxon>
        <taxon>Pseudobacter</taxon>
    </lineage>
</organism>
<dbReference type="Gene3D" id="2.60.120.200">
    <property type="match status" value="1"/>
</dbReference>
<dbReference type="InterPro" id="IPR000757">
    <property type="entry name" value="Beta-glucanase-like"/>
</dbReference>
<dbReference type="EMBL" id="SGXA01000001">
    <property type="protein sequence ID" value="RZS74463.1"/>
    <property type="molecule type" value="Genomic_DNA"/>
</dbReference>
<accession>A0A4Q7MZR7</accession>
<dbReference type="GO" id="GO:0004553">
    <property type="term" value="F:hydrolase activity, hydrolyzing O-glycosyl compounds"/>
    <property type="evidence" value="ECO:0007669"/>
    <property type="project" value="InterPro"/>
</dbReference>
<protein>
    <submittedName>
        <fullName evidence="3">Glycosyl hydrolase family 16</fullName>
    </submittedName>
</protein>
<keyword evidence="3" id="KW-0378">Hydrolase</keyword>